<dbReference type="Pfam" id="PF00440">
    <property type="entry name" value="TetR_N"/>
    <property type="match status" value="1"/>
</dbReference>
<organism evidence="6 8">
    <name type="scientific">Pseudovibrio ascidiaceicola</name>
    <dbReference type="NCBI Taxonomy" id="285279"/>
    <lineage>
        <taxon>Bacteria</taxon>
        <taxon>Pseudomonadati</taxon>
        <taxon>Pseudomonadota</taxon>
        <taxon>Alphaproteobacteria</taxon>
        <taxon>Hyphomicrobiales</taxon>
        <taxon>Stappiaceae</taxon>
        <taxon>Pseudovibrio</taxon>
    </lineage>
</organism>
<evidence type="ECO:0000313" key="6">
    <source>
        <dbReference type="EMBL" id="SFK82202.1"/>
    </source>
</evidence>
<evidence type="ECO:0000256" key="4">
    <source>
        <dbReference type="PROSITE-ProRule" id="PRU00335"/>
    </source>
</evidence>
<dbReference type="SUPFAM" id="SSF46689">
    <property type="entry name" value="Homeodomain-like"/>
    <property type="match status" value="1"/>
</dbReference>
<comment type="caution">
    <text evidence="6">The sequence shown here is derived from an EMBL/GenBank/DDBJ whole genome shotgun (WGS) entry which is preliminary data.</text>
</comment>
<feature type="DNA-binding region" description="H-T-H motif" evidence="4">
    <location>
        <begin position="42"/>
        <end position="61"/>
    </location>
</feature>
<gene>
    <name evidence="6" type="ORF">SAMN04488518_109246</name>
    <name evidence="7" type="ORF">SAMN04488518_1254</name>
</gene>
<evidence type="ECO:0000256" key="2">
    <source>
        <dbReference type="ARBA" id="ARBA00023125"/>
    </source>
</evidence>
<dbReference type="InterPro" id="IPR009057">
    <property type="entry name" value="Homeodomain-like_sf"/>
</dbReference>
<dbReference type="EMBL" id="FOSK01000009">
    <property type="protein sequence ID" value="SFK82202.1"/>
    <property type="molecule type" value="Genomic_DNA"/>
</dbReference>
<accession>A0A1I4CLQ8</accession>
<name>A0A1I4CLQ8_9HYPH</name>
<dbReference type="PANTHER" id="PTHR30055">
    <property type="entry name" value="HTH-TYPE TRANSCRIPTIONAL REGULATOR RUTR"/>
    <property type="match status" value="1"/>
</dbReference>
<dbReference type="Gene3D" id="1.10.357.10">
    <property type="entry name" value="Tetracycline Repressor, domain 2"/>
    <property type="match status" value="1"/>
</dbReference>
<dbReference type="InterPro" id="IPR036271">
    <property type="entry name" value="Tet_transcr_reg_TetR-rel_C_sf"/>
</dbReference>
<protein>
    <submittedName>
        <fullName evidence="6">Transcriptional regulator, TetR family</fullName>
    </submittedName>
</protein>
<evidence type="ECO:0000259" key="5">
    <source>
        <dbReference type="PROSITE" id="PS50977"/>
    </source>
</evidence>
<evidence type="ECO:0000313" key="7">
    <source>
        <dbReference type="EMBL" id="SFL23370.1"/>
    </source>
</evidence>
<reference evidence="6 8" key="1">
    <citation type="submission" date="2016-10" db="EMBL/GenBank/DDBJ databases">
        <authorList>
            <person name="Varghese N."/>
            <person name="Submissions S."/>
        </authorList>
    </citation>
    <scope>NUCLEOTIDE SEQUENCE [LARGE SCALE GENOMIC DNA]</scope>
    <source>
        <strain evidence="6 8">DSM 16392</strain>
    </source>
</reference>
<dbReference type="PRINTS" id="PR00455">
    <property type="entry name" value="HTHTETR"/>
</dbReference>
<keyword evidence="3" id="KW-0804">Transcription</keyword>
<dbReference type="Proteomes" id="UP000199598">
    <property type="component" value="Unassembled WGS sequence"/>
</dbReference>
<dbReference type="SUPFAM" id="SSF48498">
    <property type="entry name" value="Tetracyclin repressor-like, C-terminal domain"/>
    <property type="match status" value="1"/>
</dbReference>
<feature type="domain" description="HTH tetR-type" evidence="5">
    <location>
        <begin position="19"/>
        <end position="79"/>
    </location>
</feature>
<keyword evidence="8" id="KW-1185">Reference proteome</keyword>
<keyword evidence="2 4" id="KW-0238">DNA-binding</keyword>
<dbReference type="RefSeq" id="WP_093521523.1">
    <property type="nucleotide sequence ID" value="NZ_FOSK01000009.1"/>
</dbReference>
<evidence type="ECO:0000256" key="3">
    <source>
        <dbReference type="ARBA" id="ARBA00023163"/>
    </source>
</evidence>
<evidence type="ECO:0000256" key="1">
    <source>
        <dbReference type="ARBA" id="ARBA00023015"/>
    </source>
</evidence>
<dbReference type="InterPro" id="IPR050109">
    <property type="entry name" value="HTH-type_TetR-like_transc_reg"/>
</dbReference>
<proteinExistence type="predicted"/>
<evidence type="ECO:0000313" key="8">
    <source>
        <dbReference type="Proteomes" id="UP000199598"/>
    </source>
</evidence>
<keyword evidence="1" id="KW-0805">Transcription regulation</keyword>
<dbReference type="PANTHER" id="PTHR30055:SF234">
    <property type="entry name" value="HTH-TYPE TRANSCRIPTIONAL REGULATOR BETI"/>
    <property type="match status" value="1"/>
</dbReference>
<dbReference type="PROSITE" id="PS50977">
    <property type="entry name" value="HTH_TETR_2"/>
    <property type="match status" value="1"/>
</dbReference>
<dbReference type="InterPro" id="IPR001647">
    <property type="entry name" value="HTH_TetR"/>
</dbReference>
<sequence length="193" mass="21486">MSKRSGQRAELTRGRKRDRNRTDAILAATAELIIEHGFDKLRVQDVAEKAGSGLGTIYRRWETKEALVTDAIRAFPDPPLPSSDDAAADLEAVIREKADFYASKPDLLPGVIAALREDKSIAEAIRDRYDDEPLRQLFARLLGSDHPQLDLLAELVPAILLNRTVFHNRSVQADKFADEIMALVKALSSVRVE</sequence>
<dbReference type="EMBL" id="FOSK01000025">
    <property type="protein sequence ID" value="SFL23370.1"/>
    <property type="molecule type" value="Genomic_DNA"/>
</dbReference>